<feature type="non-terminal residue" evidence="1">
    <location>
        <position position="1"/>
    </location>
</feature>
<protein>
    <submittedName>
        <fullName evidence="1">Uncharacterized protein</fullName>
    </submittedName>
</protein>
<sequence>DRHSVIVPSHTTQSELSGLFPNSVYIVEIHASVDSSEGELHGEKGIIFVRTLNATTSDIVKEAPIDETGFDLAVPTASDEDDDASYDNNIDIQTPFFDGELQVDYRCE</sequence>
<dbReference type="EMBL" id="KN760869">
    <property type="protein sequence ID" value="KIH48292.1"/>
    <property type="molecule type" value="Genomic_DNA"/>
</dbReference>
<name>A0A0C2CEN6_9BILA</name>
<dbReference type="OrthoDB" id="4473401at2759"/>
<evidence type="ECO:0000313" key="1">
    <source>
        <dbReference type="EMBL" id="KIH48292.1"/>
    </source>
</evidence>
<keyword evidence="2" id="KW-1185">Reference proteome</keyword>
<dbReference type="AlphaFoldDB" id="A0A0C2CEN6"/>
<dbReference type="Proteomes" id="UP000054047">
    <property type="component" value="Unassembled WGS sequence"/>
</dbReference>
<accession>A0A0C2CEN6</accession>
<organism evidence="1 2">
    <name type="scientific">Ancylostoma duodenale</name>
    <dbReference type="NCBI Taxonomy" id="51022"/>
    <lineage>
        <taxon>Eukaryota</taxon>
        <taxon>Metazoa</taxon>
        <taxon>Ecdysozoa</taxon>
        <taxon>Nematoda</taxon>
        <taxon>Chromadorea</taxon>
        <taxon>Rhabditida</taxon>
        <taxon>Rhabditina</taxon>
        <taxon>Rhabditomorpha</taxon>
        <taxon>Strongyloidea</taxon>
        <taxon>Ancylostomatidae</taxon>
        <taxon>Ancylostomatinae</taxon>
        <taxon>Ancylostoma</taxon>
    </lineage>
</organism>
<proteinExistence type="predicted"/>
<reference evidence="1 2" key="1">
    <citation type="submission" date="2013-12" db="EMBL/GenBank/DDBJ databases">
        <title>Draft genome of the parsitic nematode Ancylostoma duodenale.</title>
        <authorList>
            <person name="Mitreva M."/>
        </authorList>
    </citation>
    <scope>NUCLEOTIDE SEQUENCE [LARGE SCALE GENOMIC DNA]</scope>
    <source>
        <strain evidence="1 2">Zhejiang</strain>
    </source>
</reference>
<gene>
    <name evidence="1" type="ORF">ANCDUO_21640</name>
</gene>
<evidence type="ECO:0000313" key="2">
    <source>
        <dbReference type="Proteomes" id="UP000054047"/>
    </source>
</evidence>